<accession>A0AAW1CMV2</accession>
<evidence type="ECO:0000313" key="1">
    <source>
        <dbReference type="EMBL" id="KAK9498854.1"/>
    </source>
</evidence>
<evidence type="ECO:0000313" key="2">
    <source>
        <dbReference type="Proteomes" id="UP001461498"/>
    </source>
</evidence>
<name>A0AAW1CMV2_9HEMI</name>
<sequence>MQLFAIGTTSQRADYIKISTHSEQQCCQQNSTKLQILCPPYLKNGFSQVENFLYSFLMLSDLAWINFWEPSAKQWCHFTTEAQNTFSVLIRSFLNVLSCNFIFNSSVLRLFRNTNFNLI</sequence>
<dbReference type="EMBL" id="JAPXFL010000012">
    <property type="protein sequence ID" value="KAK9498854.1"/>
    <property type="molecule type" value="Genomic_DNA"/>
</dbReference>
<gene>
    <name evidence="1" type="ORF">O3M35_003410</name>
</gene>
<protein>
    <submittedName>
        <fullName evidence="1">Uncharacterized protein</fullName>
    </submittedName>
</protein>
<dbReference type="Proteomes" id="UP001461498">
    <property type="component" value="Unassembled WGS sequence"/>
</dbReference>
<proteinExistence type="predicted"/>
<comment type="caution">
    <text evidence="1">The sequence shown here is derived from an EMBL/GenBank/DDBJ whole genome shotgun (WGS) entry which is preliminary data.</text>
</comment>
<reference evidence="1 2" key="1">
    <citation type="submission" date="2022-12" db="EMBL/GenBank/DDBJ databases">
        <title>Chromosome-level genome assembly of true bugs.</title>
        <authorList>
            <person name="Ma L."/>
            <person name="Li H."/>
        </authorList>
    </citation>
    <scope>NUCLEOTIDE SEQUENCE [LARGE SCALE GENOMIC DNA]</scope>
    <source>
        <strain evidence="1">Lab_2022b</strain>
    </source>
</reference>
<keyword evidence="2" id="KW-1185">Reference proteome</keyword>
<dbReference type="AlphaFoldDB" id="A0AAW1CMV2"/>
<organism evidence="1 2">
    <name type="scientific">Rhynocoris fuscipes</name>
    <dbReference type="NCBI Taxonomy" id="488301"/>
    <lineage>
        <taxon>Eukaryota</taxon>
        <taxon>Metazoa</taxon>
        <taxon>Ecdysozoa</taxon>
        <taxon>Arthropoda</taxon>
        <taxon>Hexapoda</taxon>
        <taxon>Insecta</taxon>
        <taxon>Pterygota</taxon>
        <taxon>Neoptera</taxon>
        <taxon>Paraneoptera</taxon>
        <taxon>Hemiptera</taxon>
        <taxon>Heteroptera</taxon>
        <taxon>Panheteroptera</taxon>
        <taxon>Cimicomorpha</taxon>
        <taxon>Reduviidae</taxon>
        <taxon>Harpactorinae</taxon>
        <taxon>Harpactorini</taxon>
        <taxon>Rhynocoris</taxon>
    </lineage>
</organism>